<dbReference type="SUPFAM" id="SSF46955">
    <property type="entry name" value="Putative DNA-binding domain"/>
    <property type="match status" value="1"/>
</dbReference>
<name>A0A2V1HVK6_9MICO</name>
<sequence length="82" mass="9268">MGRFLTLSDTADVLNVSLSQAYALVRSGELPAIKLGGNGHWRVEREQLEAYISAKYEESRRAALFNQSDYADIPELSFDRFI</sequence>
<dbReference type="InterPro" id="IPR041657">
    <property type="entry name" value="HTH_17"/>
</dbReference>
<comment type="caution">
    <text evidence="2">The sequence shown here is derived from an EMBL/GenBank/DDBJ whole genome shotgun (WGS) entry which is preliminary data.</text>
</comment>
<proteinExistence type="predicted"/>
<dbReference type="NCBIfam" id="TIGR01764">
    <property type="entry name" value="excise"/>
    <property type="match status" value="1"/>
</dbReference>
<evidence type="ECO:0000313" key="3">
    <source>
        <dbReference type="Proteomes" id="UP000244893"/>
    </source>
</evidence>
<dbReference type="InterPro" id="IPR009061">
    <property type="entry name" value="DNA-bd_dom_put_sf"/>
</dbReference>
<protein>
    <submittedName>
        <fullName evidence="2">DNA-binding protein</fullName>
    </submittedName>
</protein>
<reference evidence="2 3" key="1">
    <citation type="submission" date="2018-05" db="EMBL/GenBank/DDBJ databases">
        <title>Amnibacterium sp. M8JJ-5, whole genome shotgun sequence.</title>
        <authorList>
            <person name="Tuo L."/>
        </authorList>
    </citation>
    <scope>NUCLEOTIDE SEQUENCE [LARGE SCALE GENOMIC DNA]</scope>
    <source>
        <strain evidence="2 3">M8JJ-5</strain>
    </source>
</reference>
<dbReference type="Pfam" id="PF12728">
    <property type="entry name" value="HTH_17"/>
    <property type="match status" value="1"/>
</dbReference>
<dbReference type="OrthoDB" id="5524782at2"/>
<dbReference type="InterPro" id="IPR010093">
    <property type="entry name" value="SinI_DNA-bd"/>
</dbReference>
<keyword evidence="2" id="KW-0238">DNA-binding</keyword>
<evidence type="ECO:0000259" key="1">
    <source>
        <dbReference type="Pfam" id="PF12728"/>
    </source>
</evidence>
<evidence type="ECO:0000313" key="2">
    <source>
        <dbReference type="EMBL" id="PVZ96381.1"/>
    </source>
</evidence>
<dbReference type="GO" id="GO:0003677">
    <property type="term" value="F:DNA binding"/>
    <property type="evidence" value="ECO:0007669"/>
    <property type="project" value="UniProtKB-KW"/>
</dbReference>
<organism evidence="2 3">
    <name type="scientific">Amnibacterium flavum</name>
    <dbReference type="NCBI Taxonomy" id="2173173"/>
    <lineage>
        <taxon>Bacteria</taxon>
        <taxon>Bacillati</taxon>
        <taxon>Actinomycetota</taxon>
        <taxon>Actinomycetes</taxon>
        <taxon>Micrococcales</taxon>
        <taxon>Microbacteriaceae</taxon>
        <taxon>Amnibacterium</taxon>
    </lineage>
</organism>
<gene>
    <name evidence="2" type="ORF">DDQ50_05625</name>
</gene>
<dbReference type="AlphaFoldDB" id="A0A2V1HVK6"/>
<feature type="domain" description="Helix-turn-helix" evidence="1">
    <location>
        <begin position="4"/>
        <end position="54"/>
    </location>
</feature>
<keyword evidence="3" id="KW-1185">Reference proteome</keyword>
<dbReference type="Proteomes" id="UP000244893">
    <property type="component" value="Unassembled WGS sequence"/>
</dbReference>
<accession>A0A2V1HVK6</accession>
<dbReference type="EMBL" id="QEOP01000001">
    <property type="protein sequence ID" value="PVZ96381.1"/>
    <property type="molecule type" value="Genomic_DNA"/>
</dbReference>